<dbReference type="Pfam" id="PF13692">
    <property type="entry name" value="Glyco_trans_1_4"/>
    <property type="match status" value="1"/>
</dbReference>
<sequence length="428" mass="49676">MKIDKLIDKYNQKESLMVISPYPKKGEKYSGNSCGAVGAVVKNTLMAFKKSKKRKIIVLTMTINDNKDDVYEEDGILVIRCLKRNQVLSFLTLIQVIKKFDKVSRILIEFEFAAYGDILVASIFPGIMIYLRLIKKNLTIVLHQVIFNINQLSVHIGLDKSALKLNFFKILLKVYYWLVGKAACRIVVLEEELKKRLSSLISPAKIYVIPLGVDKNFKILAKNLARKKIKLKKNEIILLLFGYLTWYKGVDWIIETFGKKEYKIGSKKLKFFIAGGFSFSQRNKKHYQRYLQKINTLSKKAVNIEITGYVTEEDINVYYSAADLVILPYRVFMGSPAPLSLSFAFEKPFIISKKMADIFKTQDFKEILNKNGVKKENISFYFRKESFIKTVEYAYKNLSKLSAVSKSMRKKRSFENLDNYYIKLFYDE</sequence>
<keyword evidence="2" id="KW-0812">Transmembrane</keyword>
<evidence type="ECO:0000256" key="2">
    <source>
        <dbReference type="SAM" id="Phobius"/>
    </source>
</evidence>
<dbReference type="PANTHER" id="PTHR46401:SF2">
    <property type="entry name" value="GLYCOSYLTRANSFERASE WBBK-RELATED"/>
    <property type="match status" value="1"/>
</dbReference>
<organism evidence="3 4">
    <name type="scientific">Candidatus Beckwithbacteria bacterium RBG_13_35_6</name>
    <dbReference type="NCBI Taxonomy" id="1797456"/>
    <lineage>
        <taxon>Bacteria</taxon>
        <taxon>Candidatus Beckwithiibacteriota</taxon>
    </lineage>
</organism>
<reference evidence="3 4" key="1">
    <citation type="journal article" date="2016" name="Nat. Commun.">
        <title>Thousands of microbial genomes shed light on interconnected biogeochemical processes in an aquifer system.</title>
        <authorList>
            <person name="Anantharaman K."/>
            <person name="Brown C.T."/>
            <person name="Hug L.A."/>
            <person name="Sharon I."/>
            <person name="Castelle C.J."/>
            <person name="Probst A.J."/>
            <person name="Thomas B.C."/>
            <person name="Singh A."/>
            <person name="Wilkins M.J."/>
            <person name="Karaoz U."/>
            <person name="Brodie E.L."/>
            <person name="Williams K.H."/>
            <person name="Hubbard S.S."/>
            <person name="Banfield J.F."/>
        </authorList>
    </citation>
    <scope>NUCLEOTIDE SEQUENCE [LARGE SCALE GENOMIC DNA]</scope>
</reference>
<keyword evidence="1" id="KW-0808">Transferase</keyword>
<feature type="transmembrane region" description="Helical" evidence="2">
    <location>
        <begin position="236"/>
        <end position="254"/>
    </location>
</feature>
<dbReference type="AlphaFoldDB" id="A0A1F5DET4"/>
<dbReference type="GO" id="GO:0016757">
    <property type="term" value="F:glycosyltransferase activity"/>
    <property type="evidence" value="ECO:0007669"/>
    <property type="project" value="TreeGrafter"/>
</dbReference>
<protein>
    <recommendedName>
        <fullName evidence="5">Glycosyl transferase family 1 domain-containing protein</fullName>
    </recommendedName>
</protein>
<evidence type="ECO:0008006" key="5">
    <source>
        <dbReference type="Google" id="ProtNLM"/>
    </source>
</evidence>
<comment type="caution">
    <text evidence="3">The sequence shown here is derived from an EMBL/GenBank/DDBJ whole genome shotgun (WGS) entry which is preliminary data.</text>
</comment>
<dbReference type="EMBL" id="MEZJ01000028">
    <property type="protein sequence ID" value="OGD53709.1"/>
    <property type="molecule type" value="Genomic_DNA"/>
</dbReference>
<dbReference type="PANTHER" id="PTHR46401">
    <property type="entry name" value="GLYCOSYLTRANSFERASE WBBK-RELATED"/>
    <property type="match status" value="1"/>
</dbReference>
<dbReference type="Gene3D" id="3.40.50.2000">
    <property type="entry name" value="Glycogen Phosphorylase B"/>
    <property type="match status" value="2"/>
</dbReference>
<evidence type="ECO:0000256" key="1">
    <source>
        <dbReference type="ARBA" id="ARBA00022679"/>
    </source>
</evidence>
<proteinExistence type="predicted"/>
<dbReference type="SUPFAM" id="SSF53756">
    <property type="entry name" value="UDP-Glycosyltransferase/glycogen phosphorylase"/>
    <property type="match status" value="1"/>
</dbReference>
<dbReference type="Proteomes" id="UP000178758">
    <property type="component" value="Unassembled WGS sequence"/>
</dbReference>
<name>A0A1F5DET4_9BACT</name>
<keyword evidence="2" id="KW-1133">Transmembrane helix</keyword>
<evidence type="ECO:0000313" key="3">
    <source>
        <dbReference type="EMBL" id="OGD53709.1"/>
    </source>
</evidence>
<accession>A0A1F5DET4</accession>
<keyword evidence="2" id="KW-0472">Membrane</keyword>
<gene>
    <name evidence="3" type="ORF">A3J78_02100</name>
</gene>
<feature type="transmembrane region" description="Helical" evidence="2">
    <location>
        <begin position="112"/>
        <end position="131"/>
    </location>
</feature>
<evidence type="ECO:0000313" key="4">
    <source>
        <dbReference type="Proteomes" id="UP000178758"/>
    </source>
</evidence>